<feature type="domain" description="SUN" evidence="7">
    <location>
        <begin position="555"/>
        <end position="784"/>
    </location>
</feature>
<feature type="region of interest" description="Disordered" evidence="6">
    <location>
        <begin position="220"/>
        <end position="314"/>
    </location>
</feature>
<gene>
    <name evidence="9" type="primary">SSCI65010.1</name>
    <name evidence="8" type="ORF">SPSC_00263</name>
</gene>
<evidence type="ECO:0000313" key="8">
    <source>
        <dbReference type="EMBL" id="CDR87137.1"/>
    </source>
</evidence>
<protein>
    <recommendedName>
        <fullName evidence="7">SUN domain-containing protein</fullName>
    </recommendedName>
</protein>
<name>A0A0F7SBN6_9BASI</name>
<evidence type="ECO:0000256" key="5">
    <source>
        <dbReference type="SAM" id="Coils"/>
    </source>
</evidence>
<keyword evidence="4" id="KW-0472">Membrane</keyword>
<evidence type="ECO:0000256" key="2">
    <source>
        <dbReference type="ARBA" id="ARBA00022692"/>
    </source>
</evidence>
<dbReference type="EMBL" id="CCFA01003854">
    <property type="protein sequence ID" value="CDW98909.1"/>
    <property type="molecule type" value="Genomic_DNA"/>
</dbReference>
<dbReference type="GO" id="GO:0043495">
    <property type="term" value="F:protein-membrane adaptor activity"/>
    <property type="evidence" value="ECO:0007669"/>
    <property type="project" value="TreeGrafter"/>
</dbReference>
<evidence type="ECO:0000259" key="7">
    <source>
        <dbReference type="PROSITE" id="PS51469"/>
    </source>
</evidence>
<evidence type="ECO:0000256" key="1">
    <source>
        <dbReference type="ARBA" id="ARBA00004370"/>
    </source>
</evidence>
<feature type="region of interest" description="Disordered" evidence="6">
    <location>
        <begin position="136"/>
        <end position="206"/>
    </location>
</feature>
<feature type="compositionally biased region" description="Acidic residues" evidence="6">
    <location>
        <begin position="270"/>
        <end position="282"/>
    </location>
</feature>
<feature type="compositionally biased region" description="Low complexity" evidence="6">
    <location>
        <begin position="136"/>
        <end position="158"/>
    </location>
</feature>
<dbReference type="InterPro" id="IPR045119">
    <property type="entry name" value="SUN1-5"/>
</dbReference>
<keyword evidence="5" id="KW-0175">Coiled coil</keyword>
<feature type="compositionally biased region" description="Acidic residues" evidence="6">
    <location>
        <begin position="178"/>
        <end position="187"/>
    </location>
</feature>
<organism evidence="9 10">
    <name type="scientific">Sporisorium scitamineum</name>
    <dbReference type="NCBI Taxonomy" id="49012"/>
    <lineage>
        <taxon>Eukaryota</taxon>
        <taxon>Fungi</taxon>
        <taxon>Dikarya</taxon>
        <taxon>Basidiomycota</taxon>
        <taxon>Ustilaginomycotina</taxon>
        <taxon>Ustilaginomycetes</taxon>
        <taxon>Ustilaginales</taxon>
        <taxon>Ustilaginaceae</taxon>
        <taxon>Sporisorium</taxon>
    </lineage>
</organism>
<evidence type="ECO:0000256" key="6">
    <source>
        <dbReference type="SAM" id="MobiDB-lite"/>
    </source>
</evidence>
<keyword evidence="2" id="KW-0812">Transmembrane</keyword>
<feature type="compositionally biased region" description="Low complexity" evidence="6">
    <location>
        <begin position="112"/>
        <end position="123"/>
    </location>
</feature>
<reference evidence="9" key="3">
    <citation type="submission" date="2014-06" db="EMBL/GenBank/DDBJ databases">
        <authorList>
            <person name="Berkman J.Paul."/>
        </authorList>
    </citation>
    <scope>NUCLEOTIDE SEQUENCE [LARGE SCALE GENOMIC DNA]</scope>
</reference>
<dbReference type="GO" id="GO:0034993">
    <property type="term" value="C:meiotic nuclear membrane microtubule tethering complex"/>
    <property type="evidence" value="ECO:0007669"/>
    <property type="project" value="TreeGrafter"/>
</dbReference>
<dbReference type="Gene3D" id="2.60.120.260">
    <property type="entry name" value="Galactose-binding domain-like"/>
    <property type="match status" value="1"/>
</dbReference>
<keyword evidence="10" id="KW-1185">Reference proteome</keyword>
<evidence type="ECO:0000313" key="9">
    <source>
        <dbReference type="EMBL" id="CDW98909.1"/>
    </source>
</evidence>
<evidence type="ECO:0000313" key="10">
    <source>
        <dbReference type="Proteomes" id="UP000242770"/>
    </source>
</evidence>
<evidence type="ECO:0000256" key="4">
    <source>
        <dbReference type="ARBA" id="ARBA00023136"/>
    </source>
</evidence>
<dbReference type="OrthoDB" id="342281at2759"/>
<keyword evidence="3" id="KW-1133">Transmembrane helix</keyword>
<proteinExistence type="predicted"/>
<dbReference type="AlphaFoldDB" id="A0A0F7SBN6"/>
<feature type="compositionally biased region" description="Polar residues" evidence="6">
    <location>
        <begin position="53"/>
        <end position="75"/>
    </location>
</feature>
<dbReference type="PROSITE" id="PS51469">
    <property type="entry name" value="SUN"/>
    <property type="match status" value="1"/>
</dbReference>
<reference evidence="10" key="2">
    <citation type="submission" date="2014-06" db="EMBL/GenBank/DDBJ databases">
        <authorList>
            <person name="Berkman P.J."/>
        </authorList>
    </citation>
    <scope>NUCLEOTIDE SEQUENCE [LARGE SCALE GENOMIC DNA]</scope>
</reference>
<feature type="compositionally biased region" description="Acidic residues" evidence="6">
    <location>
        <begin position="238"/>
        <end position="253"/>
    </location>
</feature>
<feature type="compositionally biased region" description="Basic residues" evidence="6">
    <location>
        <begin position="222"/>
        <end position="231"/>
    </location>
</feature>
<dbReference type="STRING" id="49012.A0A0F7SBN6"/>
<feature type="coiled-coil region" evidence="5">
    <location>
        <begin position="412"/>
        <end position="439"/>
    </location>
</feature>
<dbReference type="PANTHER" id="PTHR12911:SF8">
    <property type="entry name" value="KLAROID PROTEIN-RELATED"/>
    <property type="match status" value="1"/>
</dbReference>
<reference evidence="8" key="1">
    <citation type="submission" date="2014-06" db="EMBL/GenBank/DDBJ databases">
        <authorList>
            <person name="Ju J."/>
            <person name="Zhang J."/>
        </authorList>
    </citation>
    <scope>NUCLEOTIDE SEQUENCE</scope>
    <source>
        <strain evidence="8">SscI8</strain>
    </source>
</reference>
<dbReference type="Proteomes" id="UP000242770">
    <property type="component" value="Unassembled WGS sequence"/>
</dbReference>
<dbReference type="InterPro" id="IPR012919">
    <property type="entry name" value="SUN_dom"/>
</dbReference>
<accession>A0A0F7SBN6</accession>
<sequence length="793" mass="88131">MASRNARPGTSRRSPRISGRSKTPDAFRALTPSRRALSPELVEQMTPPAASLRSRQLLPNLQAVASGSNSNSMSIKQEDASTKYYVREPSYQPSLLRGDQRSFNDARDVNHSHSASLSLFSSDGDLSDNYQQVEQEMAQIQQAQQQAPSSRATASRRPSGQRKARTSKDNLPYRPQSDEDDDDDDDIASPTRRVRRGRNSNSNSLTAYDLGRIDNVRWMSAKSKRGRRKKTVNGVSIDAEEDDSRETNADEDAGAASGKETRFDGASDSADSDEGQDDDSDYAQDHVFAASASPPPEKQSTQPPHPDEPGTGSVVGRLLQGLASLLWRLVILASTWLLKVPKRVWDKFGFETPRVTTNRALAVLAGFLFAITAFQASQLFGRSNSLSDRFPMLLDDDVPGGSSSSGNHRSLALSLDRENQRLRAELQRLTARLDTLSTSIDSQISSSLSSAAAKIQAEAESRQSTEINRLTASTKRTVARLAQDELKSIQDSVSSSVELMLRDLDKKINLQLKQRADDTEGKFFHKLEKEVTRIAKYANDEVNARLGQAFDQTFLSELIDDKLEQYSRDRTGRMDWAAVTSGAWVAEEGTVHRGYRFNSVWNVGQFLAQGRKVPIGDPVKAITPGASLGADNCWMTGWNSLLQVQLAEPKVVDQLAVEHPLPGMTRTAPRRVIVWAHVDESDRQFYLQYRHSKAKTQREYLSSLLPQPFLDAVPQEYHAEESAPLILAHFEFKANGSTLQTFNLTEEAQVYPFGVHAVRWQFVDGWAKSPPICVHRVRVHGSEWPVFAEKLAD</sequence>
<feature type="region of interest" description="Disordered" evidence="6">
    <location>
        <begin position="1"/>
        <end position="123"/>
    </location>
</feature>
<comment type="subcellular location">
    <subcellularLocation>
        <location evidence="1">Membrane</location>
    </subcellularLocation>
</comment>
<dbReference type="Pfam" id="PF07738">
    <property type="entry name" value="Sad1_UNC"/>
    <property type="match status" value="1"/>
</dbReference>
<evidence type="ECO:0000256" key="3">
    <source>
        <dbReference type="ARBA" id="ARBA00022989"/>
    </source>
</evidence>
<feature type="compositionally biased region" description="Basic and acidic residues" evidence="6">
    <location>
        <begin position="98"/>
        <end position="111"/>
    </location>
</feature>
<dbReference type="EMBL" id="LK056652">
    <property type="protein sequence ID" value="CDR87137.1"/>
    <property type="molecule type" value="Genomic_DNA"/>
</dbReference>
<dbReference type="PANTHER" id="PTHR12911">
    <property type="entry name" value="SAD1/UNC-84-LIKE PROTEIN-RELATED"/>
    <property type="match status" value="1"/>
</dbReference>